<feature type="region of interest" description="Disordered" evidence="1">
    <location>
        <begin position="19"/>
        <end position="61"/>
    </location>
</feature>
<dbReference type="EMBL" id="FJ102485">
    <property type="protein sequence ID" value="AFG58613.1"/>
    <property type="molecule type" value="Genomic_DNA"/>
</dbReference>
<evidence type="ECO:0000313" key="14">
    <source>
        <dbReference type="EMBL" id="AFG58615.1"/>
    </source>
</evidence>
<dbReference type="EMBL" id="FJ102482">
    <property type="protein sequence ID" value="AFG58606.1"/>
    <property type="molecule type" value="Genomic_DNA"/>
</dbReference>
<gene>
    <name evidence="10" type="ORF">2_7865_01</name>
</gene>
<dbReference type="EMBL" id="FJ102487">
    <property type="protein sequence ID" value="AFG58607.1"/>
    <property type="molecule type" value="Genomic_DNA"/>
</dbReference>
<feature type="non-terminal residue" evidence="10">
    <location>
        <position position="1"/>
    </location>
</feature>
<protein>
    <submittedName>
        <fullName evidence="10">Uncharacterized protein</fullName>
    </submittedName>
</protein>
<evidence type="ECO:0000313" key="8">
    <source>
        <dbReference type="EMBL" id="AFG58608.1"/>
    </source>
</evidence>
<evidence type="ECO:0000313" key="7">
    <source>
        <dbReference type="EMBL" id="AFG58607.1"/>
    </source>
</evidence>
<evidence type="ECO:0000313" key="4">
    <source>
        <dbReference type="EMBL" id="AFG58604.1"/>
    </source>
</evidence>
<dbReference type="EMBL" id="FJ102488">
    <property type="protein sequence ID" value="AFG58610.1"/>
    <property type="molecule type" value="Genomic_DNA"/>
</dbReference>
<evidence type="ECO:0000313" key="10">
    <source>
        <dbReference type="EMBL" id="AFG58611.1"/>
    </source>
</evidence>
<dbReference type="EMBL" id="FJ102489">
    <property type="protein sequence ID" value="AFG58614.1"/>
    <property type="molecule type" value="Genomic_DNA"/>
</dbReference>
<dbReference type="EMBL" id="FJ102486">
    <property type="protein sequence ID" value="AFG58608.1"/>
    <property type="molecule type" value="Genomic_DNA"/>
</dbReference>
<evidence type="ECO:0000313" key="11">
    <source>
        <dbReference type="EMBL" id="AFG58612.1"/>
    </source>
</evidence>
<evidence type="ECO:0000313" key="2">
    <source>
        <dbReference type="EMBL" id="AFG58602.1"/>
    </source>
</evidence>
<organism evidence="10">
    <name type="scientific">Pinus taeda</name>
    <name type="common">Loblolly pine</name>
    <dbReference type="NCBI Taxonomy" id="3352"/>
    <lineage>
        <taxon>Eukaryota</taxon>
        <taxon>Viridiplantae</taxon>
        <taxon>Streptophyta</taxon>
        <taxon>Embryophyta</taxon>
        <taxon>Tracheophyta</taxon>
        <taxon>Spermatophyta</taxon>
        <taxon>Pinopsida</taxon>
        <taxon>Pinidae</taxon>
        <taxon>Conifers I</taxon>
        <taxon>Pinales</taxon>
        <taxon>Pinaceae</taxon>
        <taxon>Pinus</taxon>
        <taxon>Pinus subgen. Pinus</taxon>
    </lineage>
</organism>
<name>H9W9B8_PINTA</name>
<evidence type="ECO:0000313" key="9">
    <source>
        <dbReference type="EMBL" id="AFG58610.1"/>
    </source>
</evidence>
<dbReference type="AlphaFoldDB" id="H9W9B8"/>
<reference evidence="10" key="1">
    <citation type="submission" date="2008-08" db="EMBL/GenBank/DDBJ databases">
        <title>Nucleotide Diversity and Divergence in the Loblolly Pine Gene Space.</title>
        <authorList>
            <person name="Neale D.B."/>
            <person name="Wegrzyn J.L."/>
            <person name="Lee J.M."/>
            <person name="Eckert A.J."/>
            <person name="Liechty J.D."/>
            <person name="Stevens K.A."/>
            <person name="Langley C.H."/>
        </authorList>
    </citation>
    <scope>NUCLEOTIDE SEQUENCE</scope>
    <source>
        <strain evidence="4">2332</strain>
        <strain evidence="5">2333</strain>
        <strain evidence="8">2334</strain>
        <strain evidence="6">2337</strain>
        <strain evidence="11">2338</strain>
        <strain evidence="9">2339</strain>
        <strain evidence="12">2340</strain>
        <strain evidence="2">2342</strain>
        <strain evidence="15">2343</strain>
        <strain evidence="7">2344</strain>
        <strain evidence="13">2345</strain>
        <strain evidence="10">2346</strain>
        <strain evidence="16">2347</strain>
        <strain evidence="3">2348</strain>
        <strain evidence="14">2349</strain>
        <tissue evidence="10">Megagametophyte</tissue>
    </source>
</reference>
<evidence type="ECO:0000313" key="15">
    <source>
        <dbReference type="EMBL" id="AFG58616.1"/>
    </source>
</evidence>
<evidence type="ECO:0000313" key="6">
    <source>
        <dbReference type="EMBL" id="AFG58606.1"/>
    </source>
</evidence>
<dbReference type="EMBL" id="FJ102493">
    <property type="protein sequence ID" value="AFG58602.1"/>
    <property type="molecule type" value="Genomic_DNA"/>
</dbReference>
<accession>H9W9B8</accession>
<evidence type="ECO:0000313" key="12">
    <source>
        <dbReference type="EMBL" id="AFG58613.1"/>
    </source>
</evidence>
<sequence>CVLEQSGERPTMREVVQLLSEPPKIKPNEFQESSPVTELKDSKDPVAATSPAQSPPDLLSI</sequence>
<evidence type="ECO:0000313" key="16">
    <source>
        <dbReference type="EMBL" id="AFG58617.1"/>
    </source>
</evidence>
<dbReference type="EMBL" id="FJ102481">
    <property type="protein sequence ID" value="AFG58605.1"/>
    <property type="molecule type" value="Genomic_DNA"/>
</dbReference>
<dbReference type="EMBL" id="FJ102496">
    <property type="protein sequence ID" value="AFG58612.1"/>
    <property type="molecule type" value="Genomic_DNA"/>
</dbReference>
<evidence type="ECO:0000313" key="5">
    <source>
        <dbReference type="EMBL" id="AFG58605.1"/>
    </source>
</evidence>
<dbReference type="EMBL" id="FJ102480">
    <property type="protein sequence ID" value="AFG58604.1"/>
    <property type="molecule type" value="Genomic_DNA"/>
</dbReference>
<dbReference type="EMBL" id="FJ102492">
    <property type="protein sequence ID" value="AFG58616.1"/>
    <property type="molecule type" value="Genomic_DNA"/>
</dbReference>
<evidence type="ECO:0000313" key="3">
    <source>
        <dbReference type="EMBL" id="AFG58603.1"/>
    </source>
</evidence>
<evidence type="ECO:0000313" key="13">
    <source>
        <dbReference type="EMBL" id="AFG58614.1"/>
    </source>
</evidence>
<dbReference type="EMBL" id="FJ102491">
    <property type="protein sequence ID" value="AFG58603.1"/>
    <property type="molecule type" value="Genomic_DNA"/>
</dbReference>
<proteinExistence type="predicted"/>
<dbReference type="EMBL" id="FJ102495">
    <property type="protein sequence ID" value="AFG58611.1"/>
    <property type="molecule type" value="Genomic_DNA"/>
</dbReference>
<evidence type="ECO:0000256" key="1">
    <source>
        <dbReference type="SAM" id="MobiDB-lite"/>
    </source>
</evidence>
<dbReference type="EMBL" id="FJ102490">
    <property type="protein sequence ID" value="AFG58617.1"/>
    <property type="molecule type" value="Genomic_DNA"/>
</dbReference>
<dbReference type="EMBL" id="FJ102483">
    <property type="protein sequence ID" value="AFG58615.1"/>
    <property type="molecule type" value="Genomic_DNA"/>
</dbReference>